<protein>
    <recommendedName>
        <fullName evidence="3">Arginine N-succinyltransferase</fullName>
    </recommendedName>
</protein>
<accession>A0ABP7NTC8</accession>
<dbReference type="EMBL" id="BAABBO010000005">
    <property type="protein sequence ID" value="GAA3953692.1"/>
    <property type="molecule type" value="Genomic_DNA"/>
</dbReference>
<evidence type="ECO:0000313" key="1">
    <source>
        <dbReference type="EMBL" id="GAA3953692.1"/>
    </source>
</evidence>
<evidence type="ECO:0008006" key="3">
    <source>
        <dbReference type="Google" id="ProtNLM"/>
    </source>
</evidence>
<proteinExistence type="predicted"/>
<dbReference type="Proteomes" id="UP001501337">
    <property type="component" value="Unassembled WGS sequence"/>
</dbReference>
<comment type="caution">
    <text evidence="1">The sequence shown here is derived from an EMBL/GenBank/DDBJ whole genome shotgun (WGS) entry which is preliminary data.</text>
</comment>
<keyword evidence="2" id="KW-1185">Reference proteome</keyword>
<organism evidence="1 2">
    <name type="scientific">Allohahella marinimesophila</name>
    <dbReference type="NCBI Taxonomy" id="1054972"/>
    <lineage>
        <taxon>Bacteria</taxon>
        <taxon>Pseudomonadati</taxon>
        <taxon>Pseudomonadota</taxon>
        <taxon>Gammaproteobacteria</taxon>
        <taxon>Oceanospirillales</taxon>
        <taxon>Hahellaceae</taxon>
        <taxon>Allohahella</taxon>
    </lineage>
</organism>
<sequence>MAVFLGVLLALLIAGWLGYNYVFSTDIEPVELNSAEEQALEQKIEQIVRAEPQPYSEDDAKRELSFSERELNALLARETDMAQQLAIDLSDDAASATFLVPLPPDFPIMAGKTVRLDAGLEIIQLEDSSIRIALKGVSVGGVPLPDAWLGNLKNVDLVSASEQGGSGFWKQVAAGVDTIRIRDGEVQLKLRP</sequence>
<name>A0ABP7NTC8_9GAMM</name>
<reference evidence="2" key="1">
    <citation type="journal article" date="2019" name="Int. J. Syst. Evol. Microbiol.">
        <title>The Global Catalogue of Microorganisms (GCM) 10K type strain sequencing project: providing services to taxonomists for standard genome sequencing and annotation.</title>
        <authorList>
            <consortium name="The Broad Institute Genomics Platform"/>
            <consortium name="The Broad Institute Genome Sequencing Center for Infectious Disease"/>
            <person name="Wu L."/>
            <person name="Ma J."/>
        </authorList>
    </citation>
    <scope>NUCLEOTIDE SEQUENCE [LARGE SCALE GENOMIC DNA]</scope>
    <source>
        <strain evidence="2">JCM 17555</strain>
    </source>
</reference>
<gene>
    <name evidence="1" type="ORF">GCM10022278_10610</name>
</gene>
<evidence type="ECO:0000313" key="2">
    <source>
        <dbReference type="Proteomes" id="UP001501337"/>
    </source>
</evidence>